<keyword evidence="2" id="KW-0479">Metal-binding</keyword>
<dbReference type="Proteomes" id="UP000028582">
    <property type="component" value="Unassembled WGS sequence"/>
</dbReference>
<name>A0A081AAM9_PHYNI</name>
<feature type="compositionally biased region" description="Low complexity" evidence="6">
    <location>
        <begin position="652"/>
        <end position="663"/>
    </location>
</feature>
<dbReference type="PANTHER" id="PTHR46481">
    <property type="entry name" value="ZINC FINGER BED DOMAIN-CONTAINING PROTEIN 4"/>
    <property type="match status" value="1"/>
</dbReference>
<keyword evidence="3" id="KW-0863">Zinc-finger</keyword>
<evidence type="ECO:0000256" key="1">
    <source>
        <dbReference type="ARBA" id="ARBA00004123"/>
    </source>
</evidence>
<dbReference type="InterPro" id="IPR012337">
    <property type="entry name" value="RNaseH-like_sf"/>
</dbReference>
<dbReference type="InterPro" id="IPR008906">
    <property type="entry name" value="HATC_C_dom"/>
</dbReference>
<dbReference type="GO" id="GO:0046983">
    <property type="term" value="F:protein dimerization activity"/>
    <property type="evidence" value="ECO:0007669"/>
    <property type="project" value="InterPro"/>
</dbReference>
<feature type="compositionally biased region" description="Basic and acidic residues" evidence="6">
    <location>
        <begin position="728"/>
        <end position="737"/>
    </location>
</feature>
<feature type="region of interest" description="Disordered" evidence="6">
    <location>
        <begin position="717"/>
        <end position="744"/>
    </location>
</feature>
<evidence type="ECO:0000313" key="9">
    <source>
        <dbReference type="Proteomes" id="UP000028582"/>
    </source>
</evidence>
<dbReference type="SUPFAM" id="SSF53098">
    <property type="entry name" value="Ribonuclease H-like"/>
    <property type="match status" value="1"/>
</dbReference>
<evidence type="ECO:0000313" key="8">
    <source>
        <dbReference type="EMBL" id="ETO75940.1"/>
    </source>
</evidence>
<feature type="region of interest" description="Disordered" evidence="6">
    <location>
        <begin position="618"/>
        <end position="677"/>
    </location>
</feature>
<keyword evidence="5" id="KW-0539">Nucleus</keyword>
<evidence type="ECO:0000256" key="2">
    <source>
        <dbReference type="ARBA" id="ARBA00022723"/>
    </source>
</evidence>
<dbReference type="AlphaFoldDB" id="A0A081AAM9"/>
<proteinExistence type="predicted"/>
<keyword evidence="4" id="KW-0862">Zinc</keyword>
<dbReference type="InterPro" id="IPR052035">
    <property type="entry name" value="ZnF_BED_domain_contain"/>
</dbReference>
<protein>
    <recommendedName>
        <fullName evidence="7">HAT C-terminal dimerisation domain-containing protein</fullName>
    </recommendedName>
</protein>
<reference evidence="8 9" key="1">
    <citation type="submission" date="2013-11" db="EMBL/GenBank/DDBJ databases">
        <title>The Genome Sequence of Phytophthora parasitica P1976.</title>
        <authorList>
            <consortium name="The Broad Institute Genomics Platform"/>
            <person name="Russ C."/>
            <person name="Tyler B."/>
            <person name="Panabieres F."/>
            <person name="Shan W."/>
            <person name="Tripathy S."/>
            <person name="Grunwald N."/>
            <person name="Machado M."/>
            <person name="Johnson C.S."/>
            <person name="Walker B."/>
            <person name="Young S."/>
            <person name="Zeng Q."/>
            <person name="Gargeya S."/>
            <person name="Fitzgerald M."/>
            <person name="Haas B."/>
            <person name="Abouelleil A."/>
            <person name="Allen A.W."/>
            <person name="Alvarado L."/>
            <person name="Arachchi H.M."/>
            <person name="Berlin A.M."/>
            <person name="Chapman S.B."/>
            <person name="Gainer-Dewar J."/>
            <person name="Goldberg J."/>
            <person name="Griggs A."/>
            <person name="Gujja S."/>
            <person name="Hansen M."/>
            <person name="Howarth C."/>
            <person name="Imamovic A."/>
            <person name="Ireland A."/>
            <person name="Larimer J."/>
            <person name="McCowan C."/>
            <person name="Murphy C."/>
            <person name="Pearson M."/>
            <person name="Poon T.W."/>
            <person name="Priest M."/>
            <person name="Roberts A."/>
            <person name="Saif S."/>
            <person name="Shea T."/>
            <person name="Sisk P."/>
            <person name="Sykes S."/>
            <person name="Wortman J."/>
            <person name="Nusbaum C."/>
            <person name="Birren B."/>
        </authorList>
    </citation>
    <scope>NUCLEOTIDE SEQUENCE [LARGE SCALE GENOMIC DNA]</scope>
    <source>
        <strain evidence="8 9">P1976</strain>
    </source>
</reference>
<accession>A0A081AAM9</accession>
<dbReference type="GO" id="GO:0008270">
    <property type="term" value="F:zinc ion binding"/>
    <property type="evidence" value="ECO:0007669"/>
    <property type="project" value="UniProtKB-KW"/>
</dbReference>
<gene>
    <name evidence="8" type="ORF">F444_08585</name>
</gene>
<evidence type="ECO:0000256" key="4">
    <source>
        <dbReference type="ARBA" id="ARBA00022833"/>
    </source>
</evidence>
<organism evidence="8 9">
    <name type="scientific">Phytophthora nicotianae P1976</name>
    <dbReference type="NCBI Taxonomy" id="1317066"/>
    <lineage>
        <taxon>Eukaryota</taxon>
        <taxon>Sar</taxon>
        <taxon>Stramenopiles</taxon>
        <taxon>Oomycota</taxon>
        <taxon>Peronosporomycetes</taxon>
        <taxon>Peronosporales</taxon>
        <taxon>Peronosporaceae</taxon>
        <taxon>Phytophthora</taxon>
    </lineage>
</organism>
<comment type="caution">
    <text evidence="8">The sequence shown here is derived from an EMBL/GenBank/DDBJ whole genome shotgun (WGS) entry which is preliminary data.</text>
</comment>
<dbReference type="EMBL" id="ANJA01001613">
    <property type="protein sequence ID" value="ETO75940.1"/>
    <property type="molecule type" value="Genomic_DNA"/>
</dbReference>
<dbReference type="PANTHER" id="PTHR46481:SF10">
    <property type="entry name" value="ZINC FINGER BED DOMAIN-CONTAINING PROTEIN 39"/>
    <property type="match status" value="1"/>
</dbReference>
<dbReference type="GO" id="GO:0005634">
    <property type="term" value="C:nucleus"/>
    <property type="evidence" value="ECO:0007669"/>
    <property type="project" value="UniProtKB-SubCell"/>
</dbReference>
<feature type="compositionally biased region" description="Basic and acidic residues" evidence="6">
    <location>
        <begin position="635"/>
        <end position="650"/>
    </location>
</feature>
<sequence length="769" mass="87389">MGRRPHLVRKQFECTKETCNDHGDFYHFCLHCIAAKKQLEKVSTEAANSIIIKKVHGAVSALKKHLEICPHTPEARMARQSEEILGTQSVCPRFQTQADRSFGVQSVNPRVSVQTEHAAPLSKEDIDGFLQLLVEFQAENCLADSFIGKDSTVRLIERLEPRLVEHIPSRRTLGGQLLNTHADQLIKGESDEVKGLQLKSGGRANFLSDGWQDVGKRHLLGAHIGLFGSFTTLGLFPTETQRLDGLALASRMEKIMEDAEEDGWEIGGVITDDAGNCGRARRILALRWPKVVFLKCFAHDLNNLVKKILSLECFRKVSKQAHDVVNFLNGSSEKWLPLVQQIMEEVYGSKWQFKTFCVTRWNSMQGCFASLLRVKTAMRMFAAKYWDDREFKPILKVLADETFWKSLKDAERVINPICFASFKLQSDENTLADVVIVFRDLFDKYRELSGYDGLSDLVEVRWAACEQPLFMLALYLHPAYYQDASKLKATKISGYESIGEIAEHYYKRLVGGDPGTITGELDDWLSGTYMRNSLKKLEDFETSSLPNVAAFWRHWKQKYPRHCLPKLALAVLSVTVNTATCERYFSELALIQTEPRNRMGVEKTRKIAAVRKHLRKKKSEMVQVKPPAKRLVSPVERERLSAFSTPERRSSSSRSATSMPSASVIATACDDDNDDDEDTVEDVVRHWEQRFSRMADEVDPDAVLPEPNNHETCQTIADTNGGNELQEENPHENDTHTKPSKKRNHLFQNVFLSLMKTTKPSRRKVFYAV</sequence>
<feature type="domain" description="HAT C-terminal dimerisation" evidence="7">
    <location>
        <begin position="544"/>
        <end position="611"/>
    </location>
</feature>
<evidence type="ECO:0000256" key="5">
    <source>
        <dbReference type="ARBA" id="ARBA00023242"/>
    </source>
</evidence>
<evidence type="ECO:0000259" key="7">
    <source>
        <dbReference type="Pfam" id="PF05699"/>
    </source>
</evidence>
<dbReference type="Pfam" id="PF05699">
    <property type="entry name" value="Dimer_Tnp_hAT"/>
    <property type="match status" value="1"/>
</dbReference>
<evidence type="ECO:0000256" key="3">
    <source>
        <dbReference type="ARBA" id="ARBA00022771"/>
    </source>
</evidence>
<comment type="subcellular location">
    <subcellularLocation>
        <location evidence="1">Nucleus</location>
    </subcellularLocation>
</comment>
<evidence type="ECO:0000256" key="6">
    <source>
        <dbReference type="SAM" id="MobiDB-lite"/>
    </source>
</evidence>